<feature type="transmembrane region" description="Helical" evidence="2">
    <location>
        <begin position="291"/>
        <end position="311"/>
    </location>
</feature>
<feature type="transmembrane region" description="Helical" evidence="2">
    <location>
        <begin position="100"/>
        <end position="117"/>
    </location>
</feature>
<accession>A0A5S6Q8N7</accession>
<feature type="transmembrane region" description="Helical" evidence="2">
    <location>
        <begin position="218"/>
        <end position="240"/>
    </location>
</feature>
<keyword evidence="2" id="KW-0472">Membrane</keyword>
<feature type="transmembrane region" description="Helical" evidence="2">
    <location>
        <begin position="437"/>
        <end position="464"/>
    </location>
</feature>
<keyword evidence="3" id="KW-1185">Reference proteome</keyword>
<evidence type="ECO:0000313" key="4">
    <source>
        <dbReference type="WBParaSite" id="TMUE_1000003553.1"/>
    </source>
</evidence>
<reference evidence="4" key="1">
    <citation type="submission" date="2019-12" db="UniProtKB">
        <authorList>
            <consortium name="WormBaseParasite"/>
        </authorList>
    </citation>
    <scope>IDENTIFICATION</scope>
</reference>
<evidence type="ECO:0000313" key="3">
    <source>
        <dbReference type="Proteomes" id="UP000046395"/>
    </source>
</evidence>
<organism evidence="3 4">
    <name type="scientific">Trichuris muris</name>
    <name type="common">Mouse whipworm</name>
    <dbReference type="NCBI Taxonomy" id="70415"/>
    <lineage>
        <taxon>Eukaryota</taxon>
        <taxon>Metazoa</taxon>
        <taxon>Ecdysozoa</taxon>
        <taxon>Nematoda</taxon>
        <taxon>Enoplea</taxon>
        <taxon>Dorylaimia</taxon>
        <taxon>Trichinellida</taxon>
        <taxon>Trichuridae</taxon>
        <taxon>Trichuris</taxon>
    </lineage>
</organism>
<feature type="transmembrane region" description="Helical" evidence="2">
    <location>
        <begin position="331"/>
        <end position="358"/>
    </location>
</feature>
<dbReference type="AlphaFoldDB" id="A0A5S6Q8N7"/>
<feature type="transmembrane region" description="Helical" evidence="2">
    <location>
        <begin position="174"/>
        <end position="197"/>
    </location>
</feature>
<sequence length="698" mass="77668">MTRIAGDEPQETTNANYADDADGHMTSAPTGTVEDSSYLVCNVDERPTRIQNRQSLVQRMFVPAILSMLLSLSVIGCGVASFLVSPYFRSRQSYHVEYEWNALSLFLASMCFITAYMEHNLVGVGVSLILAFASLVMAICAIPVHITNAYFRQQDMNTFLLLPNSTFDLQASKYMFKLNVVISILNIFVVAASLYLFQNCRRLLFVRKPCQRQSVSSPGLSILSIIQLVCGLLLGAWLISLEVLLTGSNLNVQSLPGSEALVHCLILIGTAYINIIALGDRGLRMLTVATVMNGLSGLLSLYFIHVPLSMLSFVLERRWSTATQMTFYYEARIFLCALSGLTHLALLLLTFIIFLRFVDRLTSHTVARWFDPFVKVRKFWSSISFIQVAVGIAYALLDLMAVGLFFMYKIDFTPLPAFILCSGLFAHCGFRKGCPILLVLTVIMGYFGIPYCFRDVYLFIFHVSTTMRRTHVSVPASRLTGSNLAVHMLLFLLAIAQIITSFFLVIRTLKTLAMHWRLITAEKDSGSGISPFLRPFAWLQLLTGSIQIVLGSQIFFNRSSLIQLYGDESIMKGMLLCFAAVLLVVSLKYEILLPCSFLAQSVLLSVLLIQMDSDAGIIHNYFDFIPPSPAASQLMKLGYANFATSVMAAMICAIITYKLASLLGGFGMEKVEKNQLLFPTQEMKDLRILADCQSSANC</sequence>
<feature type="transmembrane region" description="Helical" evidence="2">
    <location>
        <begin position="61"/>
        <end position="88"/>
    </location>
</feature>
<name>A0A5S6Q8N7_TRIMR</name>
<feature type="transmembrane region" description="Helical" evidence="2">
    <location>
        <begin position="569"/>
        <end position="589"/>
    </location>
</feature>
<keyword evidence="2" id="KW-0812">Transmembrane</keyword>
<feature type="transmembrane region" description="Helical" evidence="2">
    <location>
        <begin position="379"/>
        <end position="406"/>
    </location>
</feature>
<dbReference type="Proteomes" id="UP000046395">
    <property type="component" value="Unassembled WGS sequence"/>
</dbReference>
<evidence type="ECO:0000256" key="2">
    <source>
        <dbReference type="SAM" id="Phobius"/>
    </source>
</evidence>
<dbReference type="WBParaSite" id="TMUE_1000003553.1">
    <property type="protein sequence ID" value="TMUE_1000003553.1"/>
    <property type="gene ID" value="WBGene00289348"/>
</dbReference>
<protein>
    <submittedName>
        <fullName evidence="4">Uncharacterized protein</fullName>
    </submittedName>
</protein>
<feature type="transmembrane region" description="Helical" evidence="2">
    <location>
        <begin position="484"/>
        <end position="506"/>
    </location>
</feature>
<feature type="transmembrane region" description="Helical" evidence="2">
    <location>
        <begin position="412"/>
        <end position="430"/>
    </location>
</feature>
<proteinExistence type="predicted"/>
<feature type="transmembrane region" description="Helical" evidence="2">
    <location>
        <begin position="260"/>
        <end position="279"/>
    </location>
</feature>
<feature type="transmembrane region" description="Helical" evidence="2">
    <location>
        <begin position="124"/>
        <end position="146"/>
    </location>
</feature>
<keyword evidence="2" id="KW-1133">Transmembrane helix</keyword>
<evidence type="ECO:0000256" key="1">
    <source>
        <dbReference type="SAM" id="MobiDB-lite"/>
    </source>
</evidence>
<feature type="transmembrane region" description="Helical" evidence="2">
    <location>
        <begin position="642"/>
        <end position="660"/>
    </location>
</feature>
<feature type="region of interest" description="Disordered" evidence="1">
    <location>
        <begin position="1"/>
        <end position="31"/>
    </location>
</feature>